<comment type="caution">
    <text evidence="2">The sequence shown here is derived from an EMBL/GenBank/DDBJ whole genome shotgun (WGS) entry which is preliminary data.</text>
</comment>
<protein>
    <submittedName>
        <fullName evidence="2">Uncharacterized protein</fullName>
    </submittedName>
</protein>
<evidence type="ECO:0000256" key="1">
    <source>
        <dbReference type="SAM" id="MobiDB-lite"/>
    </source>
</evidence>
<sequence length="117" mass="12880">MASLSIVAPCPKKPSSPVYSPLSTTTTTTTTTTATTNPPATTICHDDDDACQELRQILTAHQQYYSQEEIARTGNPLPQDSSFIVPLHHLQVTETTKLRPRSYSVGDRNHFVANMVH</sequence>
<reference evidence="2" key="1">
    <citation type="submission" date="2013-08" db="EMBL/GenBank/DDBJ databases">
        <title>Gene expansion shapes genome architecture in the human pathogen Lichtheimia corymbifera: an evolutionary genomics analysis in the ancient terrestrial Mucorales (Mucoromycotina).</title>
        <authorList>
            <person name="Schwartze V.U."/>
            <person name="Winter S."/>
            <person name="Shelest E."/>
            <person name="Marcet-Houben M."/>
            <person name="Horn F."/>
            <person name="Wehner S."/>
            <person name="Hoffmann K."/>
            <person name="Riege K."/>
            <person name="Sammeth M."/>
            <person name="Nowrousian M."/>
            <person name="Valiante V."/>
            <person name="Linde J."/>
            <person name="Jacobsen I.D."/>
            <person name="Marz M."/>
            <person name="Brakhage A.A."/>
            <person name="Gabaldon T."/>
            <person name="Bocker S."/>
            <person name="Voigt K."/>
        </authorList>
    </citation>
    <scope>NUCLEOTIDE SEQUENCE [LARGE SCALE GENOMIC DNA]</scope>
    <source>
        <strain evidence="2">FSU 9682</strain>
    </source>
</reference>
<gene>
    <name evidence="2" type="ORF">LCOR_04611.1</name>
</gene>
<accession>A0A068RT88</accession>
<keyword evidence="3" id="KW-1185">Reference proteome</keyword>
<evidence type="ECO:0000313" key="3">
    <source>
        <dbReference type="Proteomes" id="UP000027586"/>
    </source>
</evidence>
<dbReference type="OrthoDB" id="2267423at2759"/>
<evidence type="ECO:0000313" key="2">
    <source>
        <dbReference type="EMBL" id="CDH53234.1"/>
    </source>
</evidence>
<dbReference type="AlphaFoldDB" id="A0A068RT88"/>
<proteinExistence type="predicted"/>
<feature type="compositionally biased region" description="Low complexity" evidence="1">
    <location>
        <begin position="24"/>
        <end position="40"/>
    </location>
</feature>
<organism evidence="2 3">
    <name type="scientific">Lichtheimia corymbifera JMRC:FSU:9682</name>
    <dbReference type="NCBI Taxonomy" id="1263082"/>
    <lineage>
        <taxon>Eukaryota</taxon>
        <taxon>Fungi</taxon>
        <taxon>Fungi incertae sedis</taxon>
        <taxon>Mucoromycota</taxon>
        <taxon>Mucoromycotina</taxon>
        <taxon>Mucoromycetes</taxon>
        <taxon>Mucorales</taxon>
        <taxon>Lichtheimiaceae</taxon>
        <taxon>Lichtheimia</taxon>
    </lineage>
</organism>
<dbReference type="VEuPathDB" id="FungiDB:LCOR_04611.1"/>
<dbReference type="EMBL" id="CBTN010000016">
    <property type="protein sequence ID" value="CDH53234.1"/>
    <property type="molecule type" value="Genomic_DNA"/>
</dbReference>
<feature type="region of interest" description="Disordered" evidence="1">
    <location>
        <begin position="1"/>
        <end position="40"/>
    </location>
</feature>
<dbReference type="Proteomes" id="UP000027586">
    <property type="component" value="Unassembled WGS sequence"/>
</dbReference>
<name>A0A068RT88_9FUNG</name>